<dbReference type="Proteomes" id="UP001154282">
    <property type="component" value="Unassembled WGS sequence"/>
</dbReference>
<reference evidence="2" key="1">
    <citation type="submission" date="2022-08" db="EMBL/GenBank/DDBJ databases">
        <authorList>
            <person name="Gutierrez-Valencia J."/>
        </authorList>
    </citation>
    <scope>NUCLEOTIDE SEQUENCE</scope>
</reference>
<organism evidence="2 3">
    <name type="scientific">Linum tenue</name>
    <dbReference type="NCBI Taxonomy" id="586396"/>
    <lineage>
        <taxon>Eukaryota</taxon>
        <taxon>Viridiplantae</taxon>
        <taxon>Streptophyta</taxon>
        <taxon>Embryophyta</taxon>
        <taxon>Tracheophyta</taxon>
        <taxon>Spermatophyta</taxon>
        <taxon>Magnoliopsida</taxon>
        <taxon>eudicotyledons</taxon>
        <taxon>Gunneridae</taxon>
        <taxon>Pentapetalae</taxon>
        <taxon>rosids</taxon>
        <taxon>fabids</taxon>
        <taxon>Malpighiales</taxon>
        <taxon>Linaceae</taxon>
        <taxon>Linum</taxon>
    </lineage>
</organism>
<proteinExistence type="predicted"/>
<dbReference type="EMBL" id="CAMGYJ010000003">
    <property type="protein sequence ID" value="CAI0391258.1"/>
    <property type="molecule type" value="Genomic_DNA"/>
</dbReference>
<feature type="region of interest" description="Disordered" evidence="1">
    <location>
        <begin position="1"/>
        <end position="21"/>
    </location>
</feature>
<accession>A0AAV0I2K6</accession>
<protein>
    <submittedName>
        <fullName evidence="2">Uncharacterized protein</fullName>
    </submittedName>
</protein>
<evidence type="ECO:0000313" key="3">
    <source>
        <dbReference type="Proteomes" id="UP001154282"/>
    </source>
</evidence>
<dbReference type="AlphaFoldDB" id="A0AAV0I2K6"/>
<keyword evidence="3" id="KW-1185">Reference proteome</keyword>
<name>A0AAV0I2K6_9ROSI</name>
<sequence>MTSPMEIAGSNRRRRNEDRNLGEKKINSVFVSFLLCGSGKKKWTADKMWLPPPQNKEQEALFIEKNLRKPWAGSGPISSV</sequence>
<gene>
    <name evidence="2" type="ORF">LITE_LOCUS7087</name>
</gene>
<comment type="caution">
    <text evidence="2">The sequence shown here is derived from an EMBL/GenBank/DDBJ whole genome shotgun (WGS) entry which is preliminary data.</text>
</comment>
<evidence type="ECO:0000256" key="1">
    <source>
        <dbReference type="SAM" id="MobiDB-lite"/>
    </source>
</evidence>
<evidence type="ECO:0000313" key="2">
    <source>
        <dbReference type="EMBL" id="CAI0391258.1"/>
    </source>
</evidence>